<dbReference type="InterPro" id="IPR013691">
    <property type="entry name" value="MeTrfase_14"/>
</dbReference>
<evidence type="ECO:0000259" key="2">
    <source>
        <dbReference type="Pfam" id="PF08484"/>
    </source>
</evidence>
<evidence type="ECO:0000259" key="1">
    <source>
        <dbReference type="Pfam" id="PF08421"/>
    </source>
</evidence>
<reference evidence="3" key="1">
    <citation type="journal article" date="2012" name="Science">
        <title>Fermentation, hydrogen, and sulfur metabolism in multiple uncultivated bacterial phyla.</title>
        <authorList>
            <person name="Wrighton K.C."/>
            <person name="Thomas B.C."/>
            <person name="Sharon I."/>
            <person name="Miller C.S."/>
            <person name="Castelle C.J."/>
            <person name="VerBerkmoes N.C."/>
            <person name="Wilkins M.J."/>
            <person name="Hettich R.L."/>
            <person name="Lipton M.S."/>
            <person name="Williams K.H."/>
            <person name="Long P.E."/>
            <person name="Banfield J.F."/>
        </authorList>
    </citation>
    <scope>NUCLEOTIDE SEQUENCE [LARGE SCALE GENOMIC DNA]</scope>
</reference>
<dbReference type="Pfam" id="PF08421">
    <property type="entry name" value="Methyltransf_13"/>
    <property type="match status" value="1"/>
</dbReference>
<dbReference type="InterPro" id="IPR038576">
    <property type="entry name" value="Methyltransf_Zn-bd_dom_put_sf"/>
</dbReference>
<dbReference type="InterPro" id="IPR013630">
    <property type="entry name" value="Methyltransf_Zn-bd_dom_put"/>
</dbReference>
<dbReference type="EMBL" id="AMFJ01036158">
    <property type="protein sequence ID" value="EKD24794.1"/>
    <property type="molecule type" value="Genomic_DNA"/>
</dbReference>
<dbReference type="Gene3D" id="3.40.50.720">
    <property type="entry name" value="NAD(P)-binding Rossmann-like Domain"/>
    <property type="match status" value="1"/>
</dbReference>
<comment type="caution">
    <text evidence="3">The sequence shown here is derived from an EMBL/GenBank/DDBJ whole genome shotgun (WGS) entry which is preliminary data.</text>
</comment>
<dbReference type="SUPFAM" id="SSF53335">
    <property type="entry name" value="S-adenosyl-L-methionine-dependent methyltransferases"/>
    <property type="match status" value="1"/>
</dbReference>
<proteinExistence type="predicted"/>
<name>K1YHE5_9BACT</name>
<dbReference type="InterPro" id="IPR029063">
    <property type="entry name" value="SAM-dependent_MTases_sf"/>
</dbReference>
<sequence length="411" mass="50059">MLFKKVTECRICDNKNLIKILDLWEQALTGVFPQKGEEVGVGPLELIKCHWNEGCWLVQLWHNYDLNLLYWDNYWYRSWLNKSMVKHLEEVVNKIKQMISIEKWDLIIDIASNDWVLLNAYWDHWFDLLWIDPTAEKFSKYYPSFVKYIADFFSWDIVKKYSDKKAKVITSICMFYDLERPMEFMKQIEESLDDDGIWLSEQSYMPTMVEKTSYDTVCHEHLEYYWLTPIKWMADRVWLKIIGLEFNDLNWWSFQTILAKKWSKKFDEYDVSKILQAEEDNGYNGLDVFETFKNNVITNRKDVLSFFEKAKKDNKLVIWYWASTKGNVVLQYCWITADMMPYIMDVNDYKFGRFTPWTNIPIISETEWHAMMPDYLMVLPWHFKKWILENEKKFLERWWHIVFYLPKLEIV</sequence>
<evidence type="ECO:0008006" key="4">
    <source>
        <dbReference type="Google" id="ProtNLM"/>
    </source>
</evidence>
<gene>
    <name evidence="3" type="ORF">ACD_80C00151G0009</name>
</gene>
<evidence type="ECO:0000313" key="3">
    <source>
        <dbReference type="EMBL" id="EKD24794.1"/>
    </source>
</evidence>
<feature type="domain" description="C-methyltransferase" evidence="2">
    <location>
        <begin position="254"/>
        <end position="406"/>
    </location>
</feature>
<dbReference type="Pfam" id="PF08484">
    <property type="entry name" value="Methyltransf_14"/>
    <property type="match status" value="1"/>
</dbReference>
<accession>K1YHE5</accession>
<dbReference type="AlphaFoldDB" id="K1YHE5"/>
<protein>
    <recommendedName>
        <fullName evidence="4">Methyltransferase</fullName>
    </recommendedName>
</protein>
<dbReference type="Gene3D" id="3.40.50.150">
    <property type="entry name" value="Vaccinia Virus protein VP39"/>
    <property type="match status" value="1"/>
</dbReference>
<dbReference type="Gene3D" id="6.20.50.110">
    <property type="entry name" value="Methyltransferase, zinc-binding domain"/>
    <property type="match status" value="1"/>
</dbReference>
<feature type="domain" description="Methyltransferase putative zinc binding" evidence="1">
    <location>
        <begin position="9"/>
        <end position="70"/>
    </location>
</feature>
<organism evidence="3">
    <name type="scientific">uncultured bacterium</name>
    <name type="common">gcode 4</name>
    <dbReference type="NCBI Taxonomy" id="1234023"/>
    <lineage>
        <taxon>Bacteria</taxon>
        <taxon>environmental samples</taxon>
    </lineage>
</organism>